<dbReference type="GO" id="GO:0005524">
    <property type="term" value="F:ATP binding"/>
    <property type="evidence" value="ECO:0007669"/>
    <property type="project" value="UniProtKB-KW"/>
</dbReference>
<dbReference type="PANTHER" id="PTHR42855">
    <property type="entry name" value="ABC TRANSPORTER ATP-BINDING SUBUNIT"/>
    <property type="match status" value="1"/>
</dbReference>
<dbReference type="Pfam" id="PF12848">
    <property type="entry name" value="ABC_tran_Xtn"/>
    <property type="match status" value="1"/>
</dbReference>
<dbReference type="GO" id="GO:0003677">
    <property type="term" value="F:DNA binding"/>
    <property type="evidence" value="ECO:0007669"/>
    <property type="project" value="InterPro"/>
</dbReference>
<evidence type="ECO:0000256" key="1">
    <source>
        <dbReference type="ARBA" id="ARBA00022737"/>
    </source>
</evidence>
<dbReference type="InterPro" id="IPR037118">
    <property type="entry name" value="Val-tRNA_synth_C_sf"/>
</dbReference>
<gene>
    <name evidence="5" type="ORF">ACZ11_12255</name>
</gene>
<dbReference type="InterPro" id="IPR017871">
    <property type="entry name" value="ABC_transporter-like_CS"/>
</dbReference>
<dbReference type="InterPro" id="IPR003593">
    <property type="entry name" value="AAA+_ATPase"/>
</dbReference>
<keyword evidence="3 5" id="KW-0067">ATP-binding</keyword>
<evidence type="ECO:0000256" key="3">
    <source>
        <dbReference type="ARBA" id="ARBA00022840"/>
    </source>
</evidence>
<dbReference type="CDD" id="cd03221">
    <property type="entry name" value="ABCF_EF-3"/>
    <property type="match status" value="2"/>
</dbReference>
<organism evidence="5 6">
    <name type="scientific">Lysinibacillus xylanilyticus</name>
    <dbReference type="NCBI Taxonomy" id="582475"/>
    <lineage>
        <taxon>Bacteria</taxon>
        <taxon>Bacillati</taxon>
        <taxon>Bacillota</taxon>
        <taxon>Bacilli</taxon>
        <taxon>Bacillales</taxon>
        <taxon>Bacillaceae</taxon>
        <taxon>Lysinibacillus</taxon>
    </lineage>
</organism>
<proteinExistence type="predicted"/>
<dbReference type="SMART" id="SM00382">
    <property type="entry name" value="AAA"/>
    <property type="match status" value="2"/>
</dbReference>
<dbReference type="PROSITE" id="PS50893">
    <property type="entry name" value="ABC_TRANSPORTER_2"/>
    <property type="match status" value="2"/>
</dbReference>
<dbReference type="FunFam" id="3.40.50.300:FF:000011">
    <property type="entry name" value="Putative ABC transporter ATP-binding component"/>
    <property type="match status" value="1"/>
</dbReference>
<dbReference type="InterPro" id="IPR032781">
    <property type="entry name" value="ABC_tran_Xtn"/>
</dbReference>
<dbReference type="PANTHER" id="PTHR42855:SF1">
    <property type="entry name" value="ABC TRANSPORTER DOMAIN-CONTAINING PROTEIN"/>
    <property type="match status" value="1"/>
</dbReference>
<dbReference type="SUPFAM" id="SSF52540">
    <property type="entry name" value="P-loop containing nucleoside triphosphate hydrolases"/>
    <property type="match status" value="2"/>
</dbReference>
<dbReference type="GO" id="GO:0016887">
    <property type="term" value="F:ATP hydrolysis activity"/>
    <property type="evidence" value="ECO:0007669"/>
    <property type="project" value="InterPro"/>
</dbReference>
<comment type="caution">
    <text evidence="5">The sequence shown here is derived from an EMBL/GenBank/DDBJ whole genome shotgun (WGS) entry which is preliminary data.</text>
</comment>
<dbReference type="AlphaFoldDB" id="A0A0K9FF67"/>
<dbReference type="FunFam" id="3.40.50.300:FF:000309">
    <property type="entry name" value="ABC transporter ATP-binding protein"/>
    <property type="match status" value="1"/>
</dbReference>
<evidence type="ECO:0000259" key="4">
    <source>
        <dbReference type="PROSITE" id="PS50893"/>
    </source>
</evidence>
<dbReference type="Gene3D" id="3.40.50.300">
    <property type="entry name" value="P-loop containing nucleotide triphosphate hydrolases"/>
    <property type="match status" value="2"/>
</dbReference>
<dbReference type="InterPro" id="IPR027417">
    <property type="entry name" value="P-loop_NTPase"/>
</dbReference>
<evidence type="ECO:0000313" key="5">
    <source>
        <dbReference type="EMBL" id="KMY32853.1"/>
    </source>
</evidence>
<dbReference type="OrthoDB" id="9760950at2"/>
<dbReference type="InterPro" id="IPR051309">
    <property type="entry name" value="ABCF_ATPase"/>
</dbReference>
<dbReference type="Gene3D" id="1.10.287.380">
    <property type="entry name" value="Valyl-tRNA synthetase, C-terminal domain"/>
    <property type="match status" value="1"/>
</dbReference>
<name>A0A0K9FF67_9BACI</name>
<sequence length="628" mass="71278">MSHLIVQNLTKTVGDKTLFQNIEFTIYEGERAGLIGINGTGKSTLLSILAGEIEADAMNVDRPNKYRVAYLPQEPTFESGVTVLQAVFAGDSPILKLNREYEETVAALALNPTSESLQKTLFSLQHRMDEEQAWDVNALAKTALTKLGIEMFDKEVLTLSGGQQKRVALAKVLIEPADLYLLDEPTNHLDVQSTEWLQEMVLRLKGAVIFITHDRYFLDELSTHIYELADQTLYRHTGNYGDYLEARAIREEMKAASAQKDRNRYRSELKWIRRGAKARSTKQKARIQRFEHLEENLERKSEDVSLEMGLATTRLGRKVLEAENISKAFGHQKILENFSFLLQQGDRIGIIGANGVGKSTLLNMLAGELSPDAGEILVGSTVKLAHFKQTLPKMNENERMIEYIREASNDITDAEGVRYSAAQMLERFLFPLNAHGTPIGKLSGGERKRLHLLRLLMEQPNVLLLDEPTNDLDIETLGVLEDFIEHFPGVVITISHDRFFLDRIAKKLWILDGLGHVEEMLDIYSEYLLKREQEATVKVETPKVEKTKTEKPKSDKKKLSFKEQKEWETIADEIEKTETAIMETEEGIANAGADFTKLQELTAKLDELNAQYEHLIERWSYLDEIVNG</sequence>
<feature type="domain" description="ABC transporter" evidence="4">
    <location>
        <begin position="4"/>
        <end position="255"/>
    </location>
</feature>
<dbReference type="Pfam" id="PF16326">
    <property type="entry name" value="ABC_tran_CTD"/>
    <property type="match status" value="1"/>
</dbReference>
<dbReference type="EMBL" id="LFXJ01000005">
    <property type="protein sequence ID" value="KMY32853.1"/>
    <property type="molecule type" value="Genomic_DNA"/>
</dbReference>
<accession>A0A0K9FF67</accession>
<evidence type="ECO:0000256" key="2">
    <source>
        <dbReference type="ARBA" id="ARBA00022741"/>
    </source>
</evidence>
<dbReference type="InterPro" id="IPR032524">
    <property type="entry name" value="ABC_tran_C"/>
</dbReference>
<dbReference type="GeneID" id="96599005"/>
<dbReference type="Pfam" id="PF00005">
    <property type="entry name" value="ABC_tran"/>
    <property type="match status" value="2"/>
</dbReference>
<dbReference type="InterPro" id="IPR003439">
    <property type="entry name" value="ABC_transporter-like_ATP-bd"/>
</dbReference>
<dbReference type="RefSeq" id="WP_049666449.1">
    <property type="nucleotide sequence ID" value="NZ_JBIVOC010000008.1"/>
</dbReference>
<protein>
    <submittedName>
        <fullName evidence="5">Multidrug ABC transporter ATP-binding protein</fullName>
    </submittedName>
</protein>
<keyword evidence="1" id="KW-0677">Repeat</keyword>
<dbReference type="PROSITE" id="PS00211">
    <property type="entry name" value="ABC_TRANSPORTER_1"/>
    <property type="match status" value="1"/>
</dbReference>
<dbReference type="Proteomes" id="UP000037326">
    <property type="component" value="Unassembled WGS sequence"/>
</dbReference>
<reference evidence="6" key="1">
    <citation type="submission" date="2015-07" db="EMBL/GenBank/DDBJ databases">
        <authorList>
            <consortium name="Consortium for Microbial Forensics and Genomics (microFORGE)"/>
            <person name="Knight B.M."/>
            <person name="Roberts D.P."/>
            <person name="Lin D."/>
            <person name="Hari K."/>
            <person name="Fletcher J."/>
            <person name="Melcher U."/>
            <person name="Blagden T."/>
            <person name="Winegar R.A."/>
        </authorList>
    </citation>
    <scope>NUCLEOTIDE SEQUENCE [LARGE SCALE GENOMIC DNA]</scope>
    <source>
        <strain evidence="6">DSM 23493</strain>
    </source>
</reference>
<evidence type="ECO:0000313" key="6">
    <source>
        <dbReference type="Proteomes" id="UP000037326"/>
    </source>
</evidence>
<keyword evidence="2" id="KW-0547">Nucleotide-binding</keyword>
<feature type="domain" description="ABC transporter" evidence="4">
    <location>
        <begin position="320"/>
        <end position="539"/>
    </location>
</feature>
<dbReference type="PATRIC" id="fig|582475.4.peg.2080"/>